<dbReference type="Proteomes" id="UP000518605">
    <property type="component" value="Unassembled WGS sequence"/>
</dbReference>
<feature type="region of interest" description="Disordered" evidence="1">
    <location>
        <begin position="1"/>
        <end position="52"/>
    </location>
</feature>
<comment type="caution">
    <text evidence="2">The sequence shown here is derived from an EMBL/GenBank/DDBJ whole genome shotgun (WGS) entry which is preliminary data.</text>
</comment>
<evidence type="ECO:0000313" key="2">
    <source>
        <dbReference type="EMBL" id="MBB3153053.1"/>
    </source>
</evidence>
<accession>A0A7W5GB67</accession>
<dbReference type="RefSeq" id="WP_183563891.1">
    <property type="nucleotide sequence ID" value="NZ_JACHXW010000008.1"/>
</dbReference>
<keyword evidence="3" id="KW-1185">Reference proteome</keyword>
<gene>
    <name evidence="2" type="ORF">FHS16_003112</name>
</gene>
<evidence type="ECO:0000313" key="3">
    <source>
        <dbReference type="Proteomes" id="UP000518605"/>
    </source>
</evidence>
<protein>
    <submittedName>
        <fullName evidence="2">Uncharacterized protein</fullName>
    </submittedName>
</protein>
<proteinExistence type="predicted"/>
<dbReference type="EMBL" id="JACHXW010000008">
    <property type="protein sequence ID" value="MBB3153053.1"/>
    <property type="molecule type" value="Genomic_DNA"/>
</dbReference>
<feature type="compositionally biased region" description="Basic residues" evidence="1">
    <location>
        <begin position="35"/>
        <end position="52"/>
    </location>
</feature>
<evidence type="ECO:0000256" key="1">
    <source>
        <dbReference type="SAM" id="MobiDB-lite"/>
    </source>
</evidence>
<sequence length="83" mass="10008">MRSRLRLNDKRKKKKENRKRYKAKRKKKKENEKGKKQKAKGKKQKAKGKKQINVKAAHRFVANRLFPSFVRYAIIYTNISSYL</sequence>
<organism evidence="2 3">
    <name type="scientific">Paenibacillus endophyticus</name>
    <dbReference type="NCBI Taxonomy" id="1294268"/>
    <lineage>
        <taxon>Bacteria</taxon>
        <taxon>Bacillati</taxon>
        <taxon>Bacillota</taxon>
        <taxon>Bacilli</taxon>
        <taxon>Bacillales</taxon>
        <taxon>Paenibacillaceae</taxon>
        <taxon>Paenibacillus</taxon>
    </lineage>
</organism>
<name>A0A7W5GB67_9BACL</name>
<feature type="compositionally biased region" description="Basic residues" evidence="1">
    <location>
        <begin position="1"/>
        <end position="28"/>
    </location>
</feature>
<reference evidence="2 3" key="1">
    <citation type="submission" date="2020-08" db="EMBL/GenBank/DDBJ databases">
        <title>Genomic Encyclopedia of Type Strains, Phase III (KMG-III): the genomes of soil and plant-associated and newly described type strains.</title>
        <authorList>
            <person name="Whitman W."/>
        </authorList>
    </citation>
    <scope>NUCLEOTIDE SEQUENCE [LARGE SCALE GENOMIC DNA]</scope>
    <source>
        <strain evidence="2 3">CECT 8234</strain>
    </source>
</reference>
<dbReference type="AlphaFoldDB" id="A0A7W5GB67"/>